<dbReference type="Proteomes" id="UP000288024">
    <property type="component" value="Unassembled WGS sequence"/>
</dbReference>
<accession>A0A437K7W7</accession>
<keyword evidence="3" id="KW-1185">Reference proteome</keyword>
<evidence type="ECO:0000313" key="3">
    <source>
        <dbReference type="Proteomes" id="UP000288024"/>
    </source>
</evidence>
<evidence type="ECO:0008006" key="4">
    <source>
        <dbReference type="Google" id="ProtNLM"/>
    </source>
</evidence>
<name>A0A437K7W7_9BACI</name>
<evidence type="ECO:0000313" key="2">
    <source>
        <dbReference type="EMBL" id="RVT59535.1"/>
    </source>
</evidence>
<dbReference type="EMBL" id="RZTZ01000009">
    <property type="protein sequence ID" value="RVT59535.1"/>
    <property type="molecule type" value="Genomic_DNA"/>
</dbReference>
<feature type="region of interest" description="Disordered" evidence="1">
    <location>
        <begin position="35"/>
        <end position="58"/>
    </location>
</feature>
<proteinExistence type="predicted"/>
<dbReference type="PROSITE" id="PS51257">
    <property type="entry name" value="PROKAR_LIPOPROTEIN"/>
    <property type="match status" value="1"/>
</dbReference>
<sequence>MKITPLLLSGIITSGFILTGCTNGDPLVKEAKKINESQKKEESQQGNNEQSDKELQEFYEEQAKPMEEVIEEMDKEEATLLTTDKDIEAKEEFTDVEEFARYTADILYKFQTLQLDARTYYQFMKTYGTEELKNSLPQEEDAIAIYKSIQDAYLKENMHGESYQVTKPVLDRLGRNGYFYREVLSTKGEEYFITTIIKEDGSWKYSSDDLSPPFEVKN</sequence>
<dbReference type="RefSeq" id="WP_127739967.1">
    <property type="nucleotide sequence ID" value="NZ_CAJCKN010000005.1"/>
</dbReference>
<reference evidence="2 3" key="1">
    <citation type="submission" date="2019-01" db="EMBL/GenBank/DDBJ databases">
        <title>Bacillus sp. M5HDSG1-1, whole genome shotgun sequence.</title>
        <authorList>
            <person name="Tuo L."/>
        </authorList>
    </citation>
    <scope>NUCLEOTIDE SEQUENCE [LARGE SCALE GENOMIC DNA]</scope>
    <source>
        <strain evidence="2 3">M5HDSG1-1</strain>
    </source>
</reference>
<gene>
    <name evidence="2" type="ORF">EM808_19780</name>
</gene>
<protein>
    <recommendedName>
        <fullName evidence="4">Lipoprotein</fullName>
    </recommendedName>
</protein>
<dbReference type="AlphaFoldDB" id="A0A437K7W7"/>
<comment type="caution">
    <text evidence="2">The sequence shown here is derived from an EMBL/GenBank/DDBJ whole genome shotgun (WGS) entry which is preliminary data.</text>
</comment>
<evidence type="ECO:0000256" key="1">
    <source>
        <dbReference type="SAM" id="MobiDB-lite"/>
    </source>
</evidence>
<dbReference type="GeneID" id="87619081"/>
<organism evidence="2 3">
    <name type="scientific">Niallia taxi</name>
    <dbReference type="NCBI Taxonomy" id="2499688"/>
    <lineage>
        <taxon>Bacteria</taxon>
        <taxon>Bacillati</taxon>
        <taxon>Bacillota</taxon>
        <taxon>Bacilli</taxon>
        <taxon>Bacillales</taxon>
        <taxon>Bacillaceae</taxon>
        <taxon>Niallia</taxon>
    </lineage>
</organism>